<organism evidence="1">
    <name type="scientific">Akkermansia muciniphila</name>
    <dbReference type="NCBI Taxonomy" id="239935"/>
    <lineage>
        <taxon>Bacteria</taxon>
        <taxon>Pseudomonadati</taxon>
        <taxon>Verrucomicrobiota</taxon>
        <taxon>Verrucomicrobiia</taxon>
        <taxon>Verrucomicrobiales</taxon>
        <taxon>Akkermansiaceae</taxon>
        <taxon>Akkermansia</taxon>
    </lineage>
</organism>
<name>A0A6N2T8F9_9BACT</name>
<protein>
    <submittedName>
        <fullName evidence="1">Uncharacterized protein</fullName>
    </submittedName>
</protein>
<evidence type="ECO:0000313" key="1">
    <source>
        <dbReference type="EMBL" id="VYT01777.1"/>
    </source>
</evidence>
<gene>
    <name evidence="1" type="ORF">AMLFYP55_02500</name>
</gene>
<dbReference type="EMBL" id="CACRSS010000005">
    <property type="protein sequence ID" value="VYT01777.1"/>
    <property type="molecule type" value="Genomic_DNA"/>
</dbReference>
<proteinExistence type="predicted"/>
<dbReference type="AlphaFoldDB" id="A0A6N2T8F9"/>
<dbReference type="RefSeq" id="WP_180971130.1">
    <property type="nucleotide sequence ID" value="NZ_CACRSS010000005.1"/>
</dbReference>
<accession>A0A6N2T8F9</accession>
<reference evidence="1" key="1">
    <citation type="submission" date="2019-11" db="EMBL/GenBank/DDBJ databases">
        <authorList>
            <person name="Feng L."/>
        </authorList>
    </citation>
    <scope>NUCLEOTIDE SEQUENCE</scope>
    <source>
        <strain evidence="1">AMuciniphilaLFYP55</strain>
    </source>
</reference>
<sequence length="193" mass="22284">MPLFLIGREALEHPKIRTHRLNVTNPGGKTPRECHNPPMTHAAPAPDEQEFWLFIQDAPLPAAEELQKNMFRLDACFRLNLSGAPENAPDHVLEGEYLDEEGESQLDVFWVMETDDARQAFKRDRSALRQIGERTKMLRFILEDECALGHVFAMLHAILEHRDGLLVIPDDRGNIILERRQALEFLNREIRED</sequence>